<dbReference type="CDD" id="cd03419">
    <property type="entry name" value="GRX_GRXh_1_2_like"/>
    <property type="match status" value="1"/>
</dbReference>
<keyword evidence="3" id="KW-0249">Electron transport</keyword>
<keyword evidence="2" id="KW-0813">Transport</keyword>
<evidence type="ECO:0000313" key="8">
    <source>
        <dbReference type="Proteomes" id="UP000562929"/>
    </source>
</evidence>
<dbReference type="GO" id="GO:0005796">
    <property type="term" value="C:Golgi lumen"/>
    <property type="evidence" value="ECO:0007669"/>
    <property type="project" value="UniProtKB-ARBA"/>
</dbReference>
<dbReference type="GO" id="GO:0034599">
    <property type="term" value="P:cellular response to oxidative stress"/>
    <property type="evidence" value="ECO:0007669"/>
    <property type="project" value="TreeGrafter"/>
</dbReference>
<evidence type="ECO:0000256" key="1">
    <source>
        <dbReference type="ARBA" id="ARBA00009630"/>
    </source>
</evidence>
<evidence type="ECO:0000256" key="3">
    <source>
        <dbReference type="ARBA" id="ARBA00022982"/>
    </source>
</evidence>
<dbReference type="NCBIfam" id="TIGR02180">
    <property type="entry name" value="GRX_euk"/>
    <property type="match status" value="1"/>
</dbReference>
<comment type="caution">
    <text evidence="7">The sequence shown here is derived from an EMBL/GenBank/DDBJ whole genome shotgun (WGS) entry which is preliminary data.</text>
</comment>
<dbReference type="Gene3D" id="3.40.30.10">
    <property type="entry name" value="Glutaredoxin"/>
    <property type="match status" value="1"/>
</dbReference>
<dbReference type="InterPro" id="IPR036249">
    <property type="entry name" value="Thioredoxin-like_sf"/>
</dbReference>
<dbReference type="PANTHER" id="PTHR45694">
    <property type="entry name" value="GLUTAREDOXIN 2"/>
    <property type="match status" value="1"/>
</dbReference>
<dbReference type="GO" id="GO:0005634">
    <property type="term" value="C:nucleus"/>
    <property type="evidence" value="ECO:0007669"/>
    <property type="project" value="TreeGrafter"/>
</dbReference>
<reference evidence="7 8" key="1">
    <citation type="journal article" date="2020" name="G3 (Bethesda)">
        <title>Genetic Underpinnings of Host Manipulation by Ophiocordyceps as Revealed by Comparative Transcriptomics.</title>
        <authorList>
            <person name="Will I."/>
            <person name="Das B."/>
            <person name="Trinh T."/>
            <person name="Brachmann A."/>
            <person name="Ohm R.A."/>
            <person name="de Bekker C."/>
        </authorList>
    </citation>
    <scope>NUCLEOTIDE SEQUENCE [LARGE SCALE GENOMIC DNA]</scope>
    <source>
        <strain evidence="7 8">EC05</strain>
    </source>
</reference>
<comment type="similarity">
    <text evidence="1">Belongs to the glutaredoxin family. Monothiol subfamily.</text>
</comment>
<keyword evidence="5" id="KW-0676">Redox-active center</keyword>
<dbReference type="SUPFAM" id="SSF52833">
    <property type="entry name" value="Thioredoxin-like"/>
    <property type="match status" value="1"/>
</dbReference>
<feature type="domain" description="Glutaredoxin" evidence="6">
    <location>
        <begin position="17"/>
        <end position="79"/>
    </location>
</feature>
<dbReference type="PANTHER" id="PTHR45694:SF18">
    <property type="entry name" value="GLUTAREDOXIN-1-RELATED"/>
    <property type="match status" value="1"/>
</dbReference>
<evidence type="ECO:0000259" key="6">
    <source>
        <dbReference type="Pfam" id="PF00462"/>
    </source>
</evidence>
<dbReference type="PROSITE" id="PS51354">
    <property type="entry name" value="GLUTAREDOXIN_2"/>
    <property type="match status" value="1"/>
</dbReference>
<keyword evidence="4" id="KW-1015">Disulfide bond</keyword>
<dbReference type="Pfam" id="PF00462">
    <property type="entry name" value="Glutaredoxin"/>
    <property type="match status" value="1"/>
</dbReference>
<sequence length="106" mass="11580">MATAAQKVEKLMDENNVVVFSKSYCPYCRATKQTLDELNAIYLAIELDKEADGTALQDAVEKLTGQRTVPNVLIQRNHIGGNSDIQSLNKDGKLADLLKQCGAIKA</sequence>
<dbReference type="PROSITE" id="PS00194">
    <property type="entry name" value="THIOREDOXIN_1"/>
    <property type="match status" value="1"/>
</dbReference>
<dbReference type="InterPro" id="IPR017937">
    <property type="entry name" value="Thioredoxin_CS"/>
</dbReference>
<organism evidence="7 8">
    <name type="scientific">Ophiocordyceps camponoti-floridani</name>
    <dbReference type="NCBI Taxonomy" id="2030778"/>
    <lineage>
        <taxon>Eukaryota</taxon>
        <taxon>Fungi</taxon>
        <taxon>Dikarya</taxon>
        <taxon>Ascomycota</taxon>
        <taxon>Pezizomycotina</taxon>
        <taxon>Sordariomycetes</taxon>
        <taxon>Hypocreomycetidae</taxon>
        <taxon>Hypocreales</taxon>
        <taxon>Ophiocordycipitaceae</taxon>
        <taxon>Ophiocordyceps</taxon>
    </lineage>
</organism>
<dbReference type="InterPro" id="IPR002109">
    <property type="entry name" value="Glutaredoxin"/>
</dbReference>
<dbReference type="PROSITE" id="PS00195">
    <property type="entry name" value="GLUTAREDOXIN_1"/>
    <property type="match status" value="1"/>
</dbReference>
<dbReference type="FunFam" id="3.40.30.10:FF:000093">
    <property type="entry name" value="Glutaredoxin 2"/>
    <property type="match status" value="1"/>
</dbReference>
<dbReference type="InterPro" id="IPR011767">
    <property type="entry name" value="GLR_AS"/>
</dbReference>
<dbReference type="OrthoDB" id="418495at2759"/>
<proteinExistence type="inferred from homology"/>
<dbReference type="InterPro" id="IPR014025">
    <property type="entry name" value="Glutaredoxin_subgr"/>
</dbReference>
<keyword evidence="8" id="KW-1185">Reference proteome</keyword>
<dbReference type="GO" id="GO:0004362">
    <property type="term" value="F:glutathione-disulfide reductase (NADPH) activity"/>
    <property type="evidence" value="ECO:0007669"/>
    <property type="project" value="UniProtKB-ARBA"/>
</dbReference>
<dbReference type="EMBL" id="JAACLJ010000005">
    <property type="protein sequence ID" value="KAF4585972.1"/>
    <property type="molecule type" value="Genomic_DNA"/>
</dbReference>
<protein>
    <submittedName>
        <fullName evidence="7">Glutaredoxin 3</fullName>
    </submittedName>
</protein>
<dbReference type="AlphaFoldDB" id="A0A8H4Q5F5"/>
<evidence type="ECO:0000256" key="4">
    <source>
        <dbReference type="ARBA" id="ARBA00023157"/>
    </source>
</evidence>
<dbReference type="GO" id="GO:0005801">
    <property type="term" value="C:cis-Golgi network"/>
    <property type="evidence" value="ECO:0007669"/>
    <property type="project" value="UniProtKB-ARBA"/>
</dbReference>
<accession>A0A8H4Q5F5</accession>
<dbReference type="PRINTS" id="PR00160">
    <property type="entry name" value="GLUTAREDOXIN"/>
</dbReference>
<gene>
    <name evidence="7" type="ORF">GQ602_005277</name>
</gene>
<dbReference type="Proteomes" id="UP000562929">
    <property type="component" value="Unassembled WGS sequence"/>
</dbReference>
<evidence type="ECO:0000256" key="2">
    <source>
        <dbReference type="ARBA" id="ARBA00022448"/>
    </source>
</evidence>
<evidence type="ECO:0000256" key="5">
    <source>
        <dbReference type="ARBA" id="ARBA00023284"/>
    </source>
</evidence>
<dbReference type="InterPro" id="IPR011899">
    <property type="entry name" value="Glutaredoxin_euk/vir"/>
</dbReference>
<name>A0A8H4Q5F5_9HYPO</name>
<evidence type="ECO:0000313" key="7">
    <source>
        <dbReference type="EMBL" id="KAF4585972.1"/>
    </source>
</evidence>